<dbReference type="OrthoDB" id="9811823at2"/>
<dbReference type="Gene3D" id="3.30.70.580">
    <property type="entry name" value="Pseudouridine synthase I, catalytic domain, N-terminal subdomain"/>
    <property type="match status" value="1"/>
</dbReference>
<dbReference type="Proteomes" id="UP000003167">
    <property type="component" value="Unassembled WGS sequence"/>
</dbReference>
<dbReference type="EC" id="5.4.99.12" evidence="4"/>
<reference evidence="9 10" key="1">
    <citation type="submission" date="2011-12" db="EMBL/GenBank/DDBJ databases">
        <title>The Genome Sequence of Prevotella maculosa OT 289.</title>
        <authorList>
            <consortium name="The Broad Institute Genome Sequencing Platform"/>
            <person name="Earl A."/>
            <person name="Ward D."/>
            <person name="Feldgarden M."/>
            <person name="Gevers D."/>
            <person name="Izard J."/>
            <person name="Blanton J.M."/>
            <person name="Mathney J."/>
            <person name="Tanner A.C."/>
            <person name="Dewhirst F.E."/>
            <person name="Young S.K."/>
            <person name="Zeng Q."/>
            <person name="Gargeya S."/>
            <person name="Fitzgerald M."/>
            <person name="Haas B."/>
            <person name="Abouelleil A."/>
            <person name="Alvarado L."/>
            <person name="Arachchi H.M."/>
            <person name="Berlin A."/>
            <person name="Chapman S.B."/>
            <person name="Gearin G."/>
            <person name="Goldberg J."/>
            <person name="Griggs A."/>
            <person name="Gujja S."/>
            <person name="Hansen M."/>
            <person name="Heiman D."/>
            <person name="Howarth C."/>
            <person name="Larimer J."/>
            <person name="Lui A."/>
            <person name="MacDonald P.J.P."/>
            <person name="McCowen C."/>
            <person name="Montmayeur A."/>
            <person name="Murphy C."/>
            <person name="Neiman D."/>
            <person name="Pearson M."/>
            <person name="Priest M."/>
            <person name="Roberts A."/>
            <person name="Saif S."/>
            <person name="Shea T."/>
            <person name="Sisk P."/>
            <person name="Stolte C."/>
            <person name="Sykes S."/>
            <person name="Wortman J."/>
            <person name="Nusbaum C."/>
            <person name="Birren B."/>
        </authorList>
    </citation>
    <scope>NUCLEOTIDE SEQUENCE [LARGE SCALE GENOMIC DNA]</scope>
    <source>
        <strain evidence="9 10">OT 289</strain>
    </source>
</reference>
<dbReference type="HAMAP" id="MF_00171">
    <property type="entry name" value="TruA"/>
    <property type="match status" value="1"/>
</dbReference>
<evidence type="ECO:0000256" key="6">
    <source>
        <dbReference type="PIRSR" id="PIRSR001430-2"/>
    </source>
</evidence>
<comment type="similarity">
    <text evidence="1 4 7">Belongs to the tRNA pseudouridine synthase TruA family.</text>
</comment>
<comment type="caution">
    <text evidence="9">The sequence shown here is derived from an EMBL/GenBank/DDBJ whole genome shotgun (WGS) entry which is preliminary data.</text>
</comment>
<dbReference type="PATRIC" id="fig|999422.3.peg.2427"/>
<comment type="function">
    <text evidence="4">Formation of pseudouridine at positions 38, 39 and 40 in the anticodon stem and loop of transfer RNAs.</text>
</comment>
<dbReference type="CDD" id="cd02570">
    <property type="entry name" value="PseudoU_synth_EcTruA"/>
    <property type="match status" value="1"/>
</dbReference>
<dbReference type="PIRSF" id="PIRSF001430">
    <property type="entry name" value="tRNA_psdUrid_synth"/>
    <property type="match status" value="1"/>
</dbReference>
<evidence type="ECO:0000256" key="2">
    <source>
        <dbReference type="ARBA" id="ARBA00022694"/>
    </source>
</evidence>
<proteinExistence type="inferred from homology"/>
<dbReference type="PANTHER" id="PTHR11142">
    <property type="entry name" value="PSEUDOURIDYLATE SYNTHASE"/>
    <property type="match status" value="1"/>
</dbReference>
<feature type="domain" description="Pseudouridine synthase I TruA alpha/beta" evidence="8">
    <location>
        <begin position="9"/>
        <end position="103"/>
    </location>
</feature>
<dbReference type="HOGENOM" id="CLU_014673_0_1_10"/>
<evidence type="ECO:0000313" key="9">
    <source>
        <dbReference type="EMBL" id="EHO66980.1"/>
    </source>
</evidence>
<dbReference type="SUPFAM" id="SSF55120">
    <property type="entry name" value="Pseudouridine synthase"/>
    <property type="match status" value="1"/>
</dbReference>
<dbReference type="STRING" id="999422.HMPREF9944_02155"/>
<dbReference type="InterPro" id="IPR001406">
    <property type="entry name" value="PsdUridine_synth_TruA"/>
</dbReference>
<evidence type="ECO:0000259" key="8">
    <source>
        <dbReference type="Pfam" id="PF01416"/>
    </source>
</evidence>
<dbReference type="GO" id="GO:0003723">
    <property type="term" value="F:RNA binding"/>
    <property type="evidence" value="ECO:0007669"/>
    <property type="project" value="InterPro"/>
</dbReference>
<dbReference type="InterPro" id="IPR020095">
    <property type="entry name" value="PsdUridine_synth_TruA_C"/>
</dbReference>
<dbReference type="NCBIfam" id="TIGR00071">
    <property type="entry name" value="hisT_truA"/>
    <property type="match status" value="1"/>
</dbReference>
<dbReference type="AlphaFoldDB" id="H1HQ75"/>
<feature type="active site" description="Nucleophile" evidence="4 5">
    <location>
        <position position="52"/>
    </location>
</feature>
<dbReference type="Pfam" id="PF01416">
    <property type="entry name" value="PseudoU_synth_1"/>
    <property type="match status" value="2"/>
</dbReference>
<comment type="caution">
    <text evidence="4">Lacks conserved residue(s) required for the propagation of feature annotation.</text>
</comment>
<name>H1HQ75_9BACT</name>
<accession>H1HQ75</accession>
<evidence type="ECO:0000256" key="7">
    <source>
        <dbReference type="RuleBase" id="RU003792"/>
    </source>
</evidence>
<comment type="subunit">
    <text evidence="4">Homodimer.</text>
</comment>
<evidence type="ECO:0000313" key="10">
    <source>
        <dbReference type="Proteomes" id="UP000003167"/>
    </source>
</evidence>
<evidence type="ECO:0000256" key="4">
    <source>
        <dbReference type="HAMAP-Rule" id="MF_00171"/>
    </source>
</evidence>
<dbReference type="InterPro" id="IPR020094">
    <property type="entry name" value="TruA/RsuA/RluB/E/F_N"/>
</dbReference>
<protein>
    <recommendedName>
        <fullName evidence="4">tRNA pseudouridine synthase A</fullName>
        <ecNumber evidence="4">5.4.99.12</ecNumber>
    </recommendedName>
    <alternativeName>
        <fullName evidence="4">tRNA pseudouridine(38-40) synthase</fullName>
    </alternativeName>
    <alternativeName>
        <fullName evidence="4">tRNA pseudouridylate synthase I</fullName>
    </alternativeName>
    <alternativeName>
        <fullName evidence="4">tRNA-uridine isomerase I</fullName>
    </alternativeName>
</protein>
<keyword evidence="3 4" id="KW-0413">Isomerase</keyword>
<dbReference type="InterPro" id="IPR020097">
    <property type="entry name" value="PsdUridine_synth_TruA_a/b_dom"/>
</dbReference>
<evidence type="ECO:0000256" key="1">
    <source>
        <dbReference type="ARBA" id="ARBA00009375"/>
    </source>
</evidence>
<dbReference type="EMBL" id="AGEK01000040">
    <property type="protein sequence ID" value="EHO66980.1"/>
    <property type="molecule type" value="Genomic_DNA"/>
</dbReference>
<dbReference type="InterPro" id="IPR020103">
    <property type="entry name" value="PsdUridine_synth_cat_dom_sf"/>
</dbReference>
<sequence length="243" mass="28066">MQRYFIYFAYDGTAYHGWQIQPNGISVQEVLQDALSKILRRKTEVVGAGRTDTGVHARLMVAHFDHPETIDGPQLTYRLNRLLPSDISINKVVAVEETMHARFSAKWRTYRYYVHTCKVPFLRHYSYETPYALDYELMAKGAERITHHEDFAAFCKSGADNKTTLCAVRACKWVQTSGHSWYFEITANRFLRNMVRATVGTLFLLGRHKISLTDLERILDEGNRSHAGESMPPHALFLEDIEY</sequence>
<keyword evidence="10" id="KW-1185">Reference proteome</keyword>
<dbReference type="RefSeq" id="WP_008566429.1">
    <property type="nucleotide sequence ID" value="NZ_JH594511.1"/>
</dbReference>
<evidence type="ECO:0000256" key="5">
    <source>
        <dbReference type="PIRSR" id="PIRSR001430-1"/>
    </source>
</evidence>
<feature type="domain" description="Pseudouridine synthase I TruA alpha/beta" evidence="8">
    <location>
        <begin position="149"/>
        <end position="243"/>
    </location>
</feature>
<dbReference type="Gene3D" id="3.30.70.660">
    <property type="entry name" value="Pseudouridine synthase I, catalytic domain, C-terminal subdomain"/>
    <property type="match status" value="1"/>
</dbReference>
<evidence type="ECO:0000256" key="3">
    <source>
        <dbReference type="ARBA" id="ARBA00023235"/>
    </source>
</evidence>
<dbReference type="FunFam" id="3.30.70.580:FF:000001">
    <property type="entry name" value="tRNA pseudouridine synthase A"/>
    <property type="match status" value="1"/>
</dbReference>
<dbReference type="GO" id="GO:0031119">
    <property type="term" value="P:tRNA pseudouridine synthesis"/>
    <property type="evidence" value="ECO:0007669"/>
    <property type="project" value="UniProtKB-UniRule"/>
</dbReference>
<dbReference type="PANTHER" id="PTHR11142:SF0">
    <property type="entry name" value="TRNA PSEUDOURIDINE SYNTHASE-LIKE 1"/>
    <property type="match status" value="1"/>
</dbReference>
<dbReference type="GO" id="GO:0160147">
    <property type="term" value="F:tRNA pseudouridine(38-40) synthase activity"/>
    <property type="evidence" value="ECO:0007669"/>
    <property type="project" value="UniProtKB-EC"/>
</dbReference>
<feature type="binding site" evidence="4 6">
    <location>
        <position position="110"/>
    </location>
    <ligand>
        <name>substrate</name>
    </ligand>
</feature>
<gene>
    <name evidence="4" type="primary">truA</name>
    <name evidence="9" type="ORF">HMPREF9944_02155</name>
</gene>
<keyword evidence="2 4" id="KW-0819">tRNA processing</keyword>
<organism evidence="9 10">
    <name type="scientific">Segatella maculosa OT 289</name>
    <dbReference type="NCBI Taxonomy" id="999422"/>
    <lineage>
        <taxon>Bacteria</taxon>
        <taxon>Pseudomonadati</taxon>
        <taxon>Bacteroidota</taxon>
        <taxon>Bacteroidia</taxon>
        <taxon>Bacteroidales</taxon>
        <taxon>Prevotellaceae</taxon>
        <taxon>Segatella</taxon>
    </lineage>
</organism>
<comment type="catalytic activity">
    <reaction evidence="4 7">
        <text>uridine(38/39/40) in tRNA = pseudouridine(38/39/40) in tRNA</text>
        <dbReference type="Rhea" id="RHEA:22376"/>
        <dbReference type="Rhea" id="RHEA-COMP:10085"/>
        <dbReference type="Rhea" id="RHEA-COMP:10087"/>
        <dbReference type="ChEBI" id="CHEBI:65314"/>
        <dbReference type="ChEBI" id="CHEBI:65315"/>
        <dbReference type="EC" id="5.4.99.12"/>
    </reaction>
</comment>